<evidence type="ECO:0000313" key="2">
    <source>
        <dbReference type="Proteomes" id="UP001345219"/>
    </source>
</evidence>
<protein>
    <submittedName>
        <fullName evidence="1">Uncharacterized protein</fullName>
    </submittedName>
</protein>
<gene>
    <name evidence="1" type="ORF">SAY87_018995</name>
</gene>
<dbReference type="AlphaFoldDB" id="A0AAN7K3T1"/>
<comment type="caution">
    <text evidence="1">The sequence shown here is derived from an EMBL/GenBank/DDBJ whole genome shotgun (WGS) entry which is preliminary data.</text>
</comment>
<evidence type="ECO:0000313" key="1">
    <source>
        <dbReference type="EMBL" id="KAK4757694.1"/>
    </source>
</evidence>
<keyword evidence="2" id="KW-1185">Reference proteome</keyword>
<sequence length="71" mass="7723">MEVTKNDAIHVNGNGVSIGSMDEMCIKSAATGLYTNGQDPMTVDQEKLRRALLNHLVPKLDPSSLVVYFGM</sequence>
<dbReference type="EMBL" id="JAXIOK010000012">
    <property type="protein sequence ID" value="KAK4757694.1"/>
    <property type="molecule type" value="Genomic_DNA"/>
</dbReference>
<proteinExistence type="predicted"/>
<accession>A0AAN7K3T1</accession>
<reference evidence="1 2" key="1">
    <citation type="journal article" date="2023" name="Hortic Res">
        <title>Pangenome of water caltrop reveals structural variations and asymmetric subgenome divergence after allopolyploidization.</title>
        <authorList>
            <person name="Zhang X."/>
            <person name="Chen Y."/>
            <person name="Wang L."/>
            <person name="Yuan Y."/>
            <person name="Fang M."/>
            <person name="Shi L."/>
            <person name="Lu R."/>
            <person name="Comes H.P."/>
            <person name="Ma Y."/>
            <person name="Chen Y."/>
            <person name="Huang G."/>
            <person name="Zhou Y."/>
            <person name="Zheng Z."/>
            <person name="Qiu Y."/>
        </authorList>
    </citation>
    <scope>NUCLEOTIDE SEQUENCE [LARGE SCALE GENOMIC DNA]</scope>
    <source>
        <tissue evidence="1">Roots</tissue>
    </source>
</reference>
<name>A0AAN7K3T1_9MYRT</name>
<organism evidence="1 2">
    <name type="scientific">Trapa incisa</name>
    <dbReference type="NCBI Taxonomy" id="236973"/>
    <lineage>
        <taxon>Eukaryota</taxon>
        <taxon>Viridiplantae</taxon>
        <taxon>Streptophyta</taxon>
        <taxon>Embryophyta</taxon>
        <taxon>Tracheophyta</taxon>
        <taxon>Spermatophyta</taxon>
        <taxon>Magnoliopsida</taxon>
        <taxon>eudicotyledons</taxon>
        <taxon>Gunneridae</taxon>
        <taxon>Pentapetalae</taxon>
        <taxon>rosids</taxon>
        <taxon>malvids</taxon>
        <taxon>Myrtales</taxon>
        <taxon>Lythraceae</taxon>
        <taxon>Trapa</taxon>
    </lineage>
</organism>
<dbReference type="Proteomes" id="UP001345219">
    <property type="component" value="Chromosome 15"/>
</dbReference>